<feature type="compositionally biased region" description="Basic and acidic residues" evidence="1">
    <location>
        <begin position="12"/>
        <end position="23"/>
    </location>
</feature>
<reference evidence="3" key="1">
    <citation type="submission" date="2013-09" db="EMBL/GenBank/DDBJ databases">
        <title>The Genome Sequence of Anopheles maculatus species B.</title>
        <authorList>
            <consortium name="The Broad Institute Genomics Platform"/>
            <person name="Neafsey D.E."/>
            <person name="Besansky N."/>
            <person name="Howell P."/>
            <person name="Walton C."/>
            <person name="Young S.K."/>
            <person name="Zeng Q."/>
            <person name="Gargeya S."/>
            <person name="Fitzgerald M."/>
            <person name="Haas B."/>
            <person name="Abouelleil A."/>
            <person name="Allen A.W."/>
            <person name="Alvarado L."/>
            <person name="Arachchi H.M."/>
            <person name="Berlin A.M."/>
            <person name="Chapman S.B."/>
            <person name="Gainer-Dewar J."/>
            <person name="Goldberg J."/>
            <person name="Griggs A."/>
            <person name="Gujja S."/>
            <person name="Hansen M."/>
            <person name="Howarth C."/>
            <person name="Imamovic A."/>
            <person name="Ireland A."/>
            <person name="Larimer J."/>
            <person name="McCowan C."/>
            <person name="Murphy C."/>
            <person name="Pearson M."/>
            <person name="Poon T.W."/>
            <person name="Priest M."/>
            <person name="Roberts A."/>
            <person name="Saif S."/>
            <person name="Shea T."/>
            <person name="Sisk P."/>
            <person name="Sykes S."/>
            <person name="Wortman J."/>
            <person name="Nusbaum C."/>
            <person name="Birren B."/>
        </authorList>
    </citation>
    <scope>NUCLEOTIDE SEQUENCE [LARGE SCALE GENOMIC DNA]</scope>
    <source>
        <strain evidence="3">maculatus3</strain>
    </source>
</reference>
<dbReference type="EnsemblMetazoa" id="AMAM014299-RA">
    <property type="protein sequence ID" value="AMAM014299-PA"/>
    <property type="gene ID" value="AMAM014299"/>
</dbReference>
<evidence type="ECO:0000313" key="3">
    <source>
        <dbReference type="Proteomes" id="UP000075901"/>
    </source>
</evidence>
<feature type="compositionally biased region" description="Polar residues" evidence="1">
    <location>
        <begin position="1"/>
        <end position="11"/>
    </location>
</feature>
<evidence type="ECO:0000313" key="2">
    <source>
        <dbReference type="EnsemblMetazoa" id="AMAM014299-PA"/>
    </source>
</evidence>
<proteinExistence type="predicted"/>
<evidence type="ECO:0000256" key="1">
    <source>
        <dbReference type="SAM" id="MobiDB-lite"/>
    </source>
</evidence>
<dbReference type="Proteomes" id="UP000075901">
    <property type="component" value="Unassembled WGS sequence"/>
</dbReference>
<reference evidence="2" key="2">
    <citation type="submission" date="2020-05" db="UniProtKB">
        <authorList>
            <consortium name="EnsemblMetazoa"/>
        </authorList>
    </citation>
    <scope>IDENTIFICATION</scope>
    <source>
        <strain evidence="2">maculatus3</strain>
    </source>
</reference>
<dbReference type="AlphaFoldDB" id="A0A182SVJ6"/>
<sequence length="279" mass="32200">MAQLKSSTSNEAKSDTYSKHNFEPDDEEVSMIFGFEETDARQKLHNFPKCSRLVISPDLQAELGMEIGTAVSVEHPWKEIKKEMLEDHLPGKTKVQRQLKDKLKDMEPGKLILVGYLPDQSTEEEDLFAVFTDNRETREARELIRRLELVERLSAAAAMRKKPRRWQSRGSEQDVENFIPLKRTNVVNVESQSIYSAQRVGAFRRFQLRTVGDARDGYVELVPKTVFQNIVRKSIDFGVQLRPQKVHTFQQTDPTFPTNAWSQYLYEIGSEPKMTTMTS</sequence>
<organism evidence="2 3">
    <name type="scientific">Anopheles maculatus</name>
    <dbReference type="NCBI Taxonomy" id="74869"/>
    <lineage>
        <taxon>Eukaryota</taxon>
        <taxon>Metazoa</taxon>
        <taxon>Ecdysozoa</taxon>
        <taxon>Arthropoda</taxon>
        <taxon>Hexapoda</taxon>
        <taxon>Insecta</taxon>
        <taxon>Pterygota</taxon>
        <taxon>Neoptera</taxon>
        <taxon>Endopterygota</taxon>
        <taxon>Diptera</taxon>
        <taxon>Nematocera</taxon>
        <taxon>Culicoidea</taxon>
        <taxon>Culicidae</taxon>
        <taxon>Anophelinae</taxon>
        <taxon>Anopheles</taxon>
        <taxon>Anopheles maculatus group</taxon>
    </lineage>
</organism>
<dbReference type="VEuPathDB" id="VectorBase:AMAM014299"/>
<feature type="region of interest" description="Disordered" evidence="1">
    <location>
        <begin position="1"/>
        <end position="23"/>
    </location>
</feature>
<protein>
    <submittedName>
        <fullName evidence="2">Uncharacterized protein</fullName>
    </submittedName>
</protein>
<keyword evidence="3" id="KW-1185">Reference proteome</keyword>
<name>A0A182SVJ6_9DIPT</name>
<accession>A0A182SVJ6</accession>